<dbReference type="Proteomes" id="UP000514509">
    <property type="component" value="Chromosome"/>
</dbReference>
<dbReference type="Pfam" id="PF08757">
    <property type="entry name" value="CotH"/>
    <property type="match status" value="1"/>
</dbReference>
<dbReference type="InterPro" id="IPR013378">
    <property type="entry name" value="InlB-like_B-rpt"/>
</dbReference>
<reference evidence="2 3" key="1">
    <citation type="submission" date="2020-06" db="EMBL/GenBank/DDBJ databases">
        <authorList>
            <person name="Hwang Y.J."/>
        </authorList>
    </citation>
    <scope>NUCLEOTIDE SEQUENCE [LARGE SCALE GENOMIC DNA]</scope>
    <source>
        <strain evidence="2 3">KUDC8001</strain>
    </source>
</reference>
<dbReference type="RefSeq" id="WP_182415950.1">
    <property type="nucleotide sequence ID" value="NZ_CP055153.1"/>
</dbReference>
<dbReference type="AlphaFoldDB" id="A0A7L7L7J7"/>
<gene>
    <name evidence="2" type="ORF">HUW48_12300</name>
</gene>
<protein>
    <submittedName>
        <fullName evidence="2">CotH kinase family protein</fullName>
    </submittedName>
</protein>
<keyword evidence="3" id="KW-1185">Reference proteome</keyword>
<dbReference type="InterPro" id="IPR014867">
    <property type="entry name" value="Spore_coat_CotH_CotH2/3/7"/>
</dbReference>
<dbReference type="EMBL" id="CP055153">
    <property type="protein sequence ID" value="QMU28767.1"/>
    <property type="molecule type" value="Genomic_DNA"/>
</dbReference>
<keyword evidence="2" id="KW-0418">Kinase</keyword>
<dbReference type="InterPro" id="IPR044060">
    <property type="entry name" value="Bacterial_rp_domain"/>
</dbReference>
<accession>A0A7L7L7J7</accession>
<name>A0A7L7L7J7_9BACT</name>
<reference evidence="2 3" key="2">
    <citation type="submission" date="2020-08" db="EMBL/GenBank/DDBJ databases">
        <title>Adhaeribacter dokdonensis sp. nov., isolated from the rhizosphere of Elymus tsukushiensis, a plant native to the Dokdo Islands, Republic of Korea.</title>
        <authorList>
            <person name="Ghim S.Y."/>
        </authorList>
    </citation>
    <scope>NUCLEOTIDE SEQUENCE [LARGE SCALE GENOMIC DNA]</scope>
    <source>
        <strain evidence="2 3">KUDC8001</strain>
    </source>
</reference>
<evidence type="ECO:0000313" key="2">
    <source>
        <dbReference type="EMBL" id="QMU28767.1"/>
    </source>
</evidence>
<keyword evidence="2" id="KW-0808">Transferase</keyword>
<feature type="domain" description="Bacterial repeat" evidence="1">
    <location>
        <begin position="397"/>
        <end position="465"/>
    </location>
</feature>
<evidence type="ECO:0000313" key="3">
    <source>
        <dbReference type="Proteomes" id="UP000514509"/>
    </source>
</evidence>
<dbReference type="Pfam" id="PF18998">
    <property type="entry name" value="Flg_new_2"/>
    <property type="match status" value="2"/>
</dbReference>
<sequence length="767" mass="82917">MGKLTISGVGGRGTFVHLYVNGLYWGLYNPVERSDAGMLSKYFGGAYEDWMALDHDGIRHGDPTRFNYLTNTLLNQDLSTSTNYEQFKSYLDVEKFCDYLIVSWMTGMSDWPNNNFHGGNRNVPAEPFRYFAWDNEYSWDVSFNSNQGAWVHPQFRKNPTGTSTMAKIWHAARKNSDFMRVFVERVNKHCFNGGALTDAASRARWAQINNYINTAIIGESARWGDALEDGVTRTRNIHWLPEVNRVDGLMNGNVTRFINALVAEGYYSAPSSSQKVVSFSLMNADTDQLIKEIQPGEVINVAAYTTKNFNIRANTEPLTVGSVKMALSGQQVKNSTETAAPYALFGDNNGNYNNWVPTAGDYTLMGTPYTQASGGGTAGTPLTISFKLVNQPTSTTYNLTVTAANGSVLKSPDQPSYESGSTVMLTATPVTGYQFSGWSGSASGTANPLTITMNVNKSITANFSRTGTSTYSLTVGTTGSGTVTKSPNQASYNSGSNVTLTATPATGYTFNGWSGSATVTTNPLTVTMNGNKNINASFILAPGQQVVSFTLINAATDQPIRTLSSGSEINLAIVKSLNIRANTNPSSVGSVKLVLSGKQSRSTVETGAPYALFGDKSGNYNSWTPATGSYTLKGTAYSAANGGGSASATYTITFTVVNKSVTQSREVLEVAEKAEKEQTNMFGQVIAYPTPTPFGQLQVKLSKPIKGNLNYFLVSATGAKLAAGHLSLNQPSSELSFDFSRQMKVSGVYYLRLEGEKVRANVKLMRQ</sequence>
<dbReference type="NCBIfam" id="TIGR02543">
    <property type="entry name" value="List_Bact_rpt"/>
    <property type="match status" value="1"/>
</dbReference>
<evidence type="ECO:0000259" key="1">
    <source>
        <dbReference type="Pfam" id="PF18998"/>
    </source>
</evidence>
<feature type="domain" description="Bacterial repeat" evidence="1">
    <location>
        <begin position="471"/>
        <end position="538"/>
    </location>
</feature>
<proteinExistence type="predicted"/>
<organism evidence="2 3">
    <name type="scientific">Adhaeribacter radiodurans</name>
    <dbReference type="NCBI Taxonomy" id="2745197"/>
    <lineage>
        <taxon>Bacteria</taxon>
        <taxon>Pseudomonadati</taxon>
        <taxon>Bacteroidota</taxon>
        <taxon>Cytophagia</taxon>
        <taxon>Cytophagales</taxon>
        <taxon>Hymenobacteraceae</taxon>
        <taxon>Adhaeribacter</taxon>
    </lineage>
</organism>
<dbReference type="GO" id="GO:0016301">
    <property type="term" value="F:kinase activity"/>
    <property type="evidence" value="ECO:0007669"/>
    <property type="project" value="UniProtKB-KW"/>
</dbReference>
<dbReference type="KEGG" id="add:HUW48_12300"/>